<proteinExistence type="inferred from homology"/>
<keyword evidence="8" id="KW-1185">Reference proteome</keyword>
<dbReference type="InterPro" id="IPR004183">
    <property type="entry name" value="Xdiol_dOase_suB"/>
</dbReference>
<dbReference type="InterPro" id="IPR014436">
    <property type="entry name" value="Extradiol_dOase_DODA"/>
</dbReference>
<comment type="caution">
    <text evidence="7">The sequence shown here is derived from an EMBL/GenBank/DDBJ whole genome shotgun (WGS) entry which is preliminary data.</text>
</comment>
<dbReference type="GO" id="GO:0008270">
    <property type="term" value="F:zinc ion binding"/>
    <property type="evidence" value="ECO:0007669"/>
    <property type="project" value="InterPro"/>
</dbReference>
<keyword evidence="4" id="KW-0862">Zinc</keyword>
<keyword evidence="7" id="KW-0223">Dioxygenase</keyword>
<evidence type="ECO:0000256" key="1">
    <source>
        <dbReference type="ARBA" id="ARBA00001947"/>
    </source>
</evidence>
<keyword evidence="3" id="KW-0479">Metal-binding</keyword>
<evidence type="ECO:0000256" key="2">
    <source>
        <dbReference type="ARBA" id="ARBA00007581"/>
    </source>
</evidence>
<evidence type="ECO:0000259" key="6">
    <source>
        <dbReference type="Pfam" id="PF02900"/>
    </source>
</evidence>
<name>A0A9X3ED76_9GAMM</name>
<accession>A0A9X3ED76</accession>
<feature type="domain" description="Extradiol ring-cleavage dioxygenase class III enzyme subunit B" evidence="6">
    <location>
        <begin position="44"/>
        <end position="254"/>
    </location>
</feature>
<dbReference type="PIRSF" id="PIRSF006157">
    <property type="entry name" value="Doxgns_DODA"/>
    <property type="match status" value="1"/>
</dbReference>
<dbReference type="Proteomes" id="UP001150830">
    <property type="component" value="Unassembled WGS sequence"/>
</dbReference>
<comment type="similarity">
    <text evidence="2">Belongs to the DODA-type extradiol aromatic ring-opening dioxygenase family.</text>
</comment>
<dbReference type="CDD" id="cd07363">
    <property type="entry name" value="45_DOPA_Dioxygenase"/>
    <property type="match status" value="1"/>
</dbReference>
<evidence type="ECO:0000256" key="4">
    <source>
        <dbReference type="ARBA" id="ARBA00022833"/>
    </source>
</evidence>
<dbReference type="Gene3D" id="3.40.830.10">
    <property type="entry name" value="LigB-like"/>
    <property type="match status" value="1"/>
</dbReference>
<dbReference type="PANTHER" id="PTHR30096:SF0">
    <property type="entry name" value="4,5-DOPA DIOXYGENASE EXTRADIOL-LIKE PROTEIN"/>
    <property type="match status" value="1"/>
</dbReference>
<dbReference type="GO" id="GO:0016702">
    <property type="term" value="F:oxidoreductase activity, acting on single donors with incorporation of molecular oxygen, incorporation of two atoms of oxygen"/>
    <property type="evidence" value="ECO:0007669"/>
    <property type="project" value="UniProtKB-ARBA"/>
</dbReference>
<evidence type="ECO:0000256" key="3">
    <source>
        <dbReference type="ARBA" id="ARBA00022723"/>
    </source>
</evidence>
<protein>
    <submittedName>
        <fullName evidence="7">Class III extradiol ring-cleavage dioxygenase</fullName>
    </submittedName>
</protein>
<evidence type="ECO:0000313" key="8">
    <source>
        <dbReference type="Proteomes" id="UP001150830"/>
    </source>
</evidence>
<organism evidence="7 8">
    <name type="scientific">Parathalassolituus penaei</name>
    <dbReference type="NCBI Taxonomy" id="2997323"/>
    <lineage>
        <taxon>Bacteria</taxon>
        <taxon>Pseudomonadati</taxon>
        <taxon>Pseudomonadota</taxon>
        <taxon>Gammaproteobacteria</taxon>
        <taxon>Oceanospirillales</taxon>
        <taxon>Oceanospirillaceae</taxon>
        <taxon>Parathalassolituus</taxon>
    </lineage>
</organism>
<dbReference type="AlphaFoldDB" id="A0A9X3ED76"/>
<dbReference type="PANTHER" id="PTHR30096">
    <property type="entry name" value="4,5-DOPA DIOXYGENASE EXTRADIOL-LIKE PROTEIN"/>
    <property type="match status" value="1"/>
</dbReference>
<dbReference type="SUPFAM" id="SSF53213">
    <property type="entry name" value="LigB-like"/>
    <property type="match status" value="1"/>
</dbReference>
<evidence type="ECO:0000256" key="5">
    <source>
        <dbReference type="ARBA" id="ARBA00023002"/>
    </source>
</evidence>
<keyword evidence="5" id="KW-0560">Oxidoreductase</keyword>
<dbReference type="EMBL" id="JAPNOA010000020">
    <property type="protein sequence ID" value="MCY0965021.1"/>
    <property type="molecule type" value="Genomic_DNA"/>
</dbReference>
<evidence type="ECO:0000313" key="7">
    <source>
        <dbReference type="EMBL" id="MCY0965021.1"/>
    </source>
</evidence>
<comment type="cofactor">
    <cofactor evidence="1">
        <name>Zn(2+)</name>
        <dbReference type="ChEBI" id="CHEBI:29105"/>
    </cofactor>
</comment>
<gene>
    <name evidence="7" type="ORF">OUO13_07465</name>
</gene>
<dbReference type="RefSeq" id="WP_283173237.1">
    <property type="nucleotide sequence ID" value="NZ_JAPNOA010000020.1"/>
</dbReference>
<reference evidence="7" key="1">
    <citation type="submission" date="2022-11" db="EMBL/GenBank/DDBJ databases">
        <title>Parathalassolutuus dongxingensis gen. nov., sp. nov., a novel member of family Oceanospirillaceae isolated from a coastal shrimp pond in Guangxi, China.</title>
        <authorList>
            <person name="Chen H."/>
        </authorList>
    </citation>
    <scope>NUCLEOTIDE SEQUENCE</scope>
    <source>
        <strain evidence="7">G-43</strain>
    </source>
</reference>
<sequence>MKPTRLPTVFVPHGGGPWPFVDLGGRFGESEMANLRRFLEQYPSTLRQKPKALLVISAHWEEAVATMMTSPQPPMLYDYYGFPDDAYQIQWPAPGYPELAPRVAELLHKAGFATDTNEERGYDHGTFVPLKVMYPDADMPILQLSMLRSLNPADHIRMGRALAPLRDEGILILGSGQSFHNLRINRTDLARQVSEPFDTWLKEVAVMPRPERERRLSDWVSAPNAKLVHPREEHLLPLMVILGAALDDPGEIIYNGLFGKAWITGVQYGR</sequence>
<dbReference type="GO" id="GO:0008198">
    <property type="term" value="F:ferrous iron binding"/>
    <property type="evidence" value="ECO:0007669"/>
    <property type="project" value="InterPro"/>
</dbReference>
<dbReference type="Pfam" id="PF02900">
    <property type="entry name" value="LigB"/>
    <property type="match status" value="1"/>
</dbReference>